<feature type="region of interest" description="Disordered" evidence="1">
    <location>
        <begin position="140"/>
        <end position="189"/>
    </location>
</feature>
<dbReference type="EMBL" id="CABFNP030001033">
    <property type="protein sequence ID" value="CAI6090701.1"/>
    <property type="molecule type" value="Genomic_DNA"/>
</dbReference>
<protein>
    <submittedName>
        <fullName evidence="2">Uncharacterized protein</fullName>
    </submittedName>
</protein>
<evidence type="ECO:0000313" key="2">
    <source>
        <dbReference type="EMBL" id="CAI6090701.1"/>
    </source>
</evidence>
<comment type="caution">
    <text evidence="2">The sequence shown here is derived from an EMBL/GenBank/DDBJ whole genome shotgun (WGS) entry which is preliminary data.</text>
</comment>
<gene>
    <name evidence="2" type="ORF">CCHLO57077_00019760</name>
</gene>
<sequence>MFSLTPGYRRELAVFKGWSKDGAVEINDHDTAALGIPEQVGITFVAVVNALGPDGLRRTVPLCPQIRRVHSFLRPNRQACEQYCLVGAESAISASSSELLSDGPTFRLATFSLVRDEGKRHSGSSSSSLSLSRRGNAGFPHDYLDRKGTTRPVGAAVDVNSSPRSGEDDGASDDSASSPERKCAASSYGSGHLASAAFALSRAASRIAP</sequence>
<evidence type="ECO:0000313" key="3">
    <source>
        <dbReference type="Proteomes" id="UP001160390"/>
    </source>
</evidence>
<accession>A0AA35M565</accession>
<proteinExistence type="predicted"/>
<name>A0AA35M565_9HYPO</name>
<keyword evidence="3" id="KW-1185">Reference proteome</keyword>
<reference evidence="2" key="1">
    <citation type="submission" date="2023-01" db="EMBL/GenBank/DDBJ databases">
        <authorList>
            <person name="Piombo E."/>
        </authorList>
    </citation>
    <scope>NUCLEOTIDE SEQUENCE</scope>
</reference>
<organism evidence="2 3">
    <name type="scientific">Clonostachys chloroleuca</name>
    <dbReference type="NCBI Taxonomy" id="1926264"/>
    <lineage>
        <taxon>Eukaryota</taxon>
        <taxon>Fungi</taxon>
        <taxon>Dikarya</taxon>
        <taxon>Ascomycota</taxon>
        <taxon>Pezizomycotina</taxon>
        <taxon>Sordariomycetes</taxon>
        <taxon>Hypocreomycetidae</taxon>
        <taxon>Hypocreales</taxon>
        <taxon>Bionectriaceae</taxon>
        <taxon>Clonostachys</taxon>
    </lineage>
</organism>
<dbReference type="Proteomes" id="UP001160390">
    <property type="component" value="Unassembled WGS sequence"/>
</dbReference>
<dbReference type="AlphaFoldDB" id="A0AA35M565"/>
<evidence type="ECO:0000256" key="1">
    <source>
        <dbReference type="SAM" id="MobiDB-lite"/>
    </source>
</evidence>